<evidence type="ECO:0000313" key="3">
    <source>
        <dbReference type="Proteomes" id="UP001177080"/>
    </source>
</evidence>
<feature type="compositionally biased region" description="Polar residues" evidence="1">
    <location>
        <begin position="84"/>
        <end position="93"/>
    </location>
</feature>
<dbReference type="Proteomes" id="UP001177080">
    <property type="component" value="Unassembled WGS sequence"/>
</dbReference>
<proteinExistence type="predicted"/>
<dbReference type="RefSeq" id="WP_244759265.1">
    <property type="nucleotide sequence ID" value="NZ_JALJCJ010000001.1"/>
</dbReference>
<feature type="region of interest" description="Disordered" evidence="1">
    <location>
        <begin position="68"/>
        <end position="93"/>
    </location>
</feature>
<sequence>MGIFETLRSIWKHHRQKRIEREALRLLVARGDRRLLRDAGLDLVKGSRLGCEPLPQTKERRWTAPLIRLPSPAARRRSEKDSAVASSSNRPAA</sequence>
<keyword evidence="3" id="KW-1185">Reference proteome</keyword>
<organism evidence="2 3">
    <name type="scientific">Shinella curvata</name>
    <dbReference type="NCBI Taxonomy" id="1817964"/>
    <lineage>
        <taxon>Bacteria</taxon>
        <taxon>Pseudomonadati</taxon>
        <taxon>Pseudomonadota</taxon>
        <taxon>Alphaproteobacteria</taxon>
        <taxon>Hyphomicrobiales</taxon>
        <taxon>Rhizobiaceae</taxon>
        <taxon>Shinella</taxon>
    </lineage>
</organism>
<accession>A0ABT8X7X6</accession>
<name>A0ABT8X7X6_9HYPH</name>
<protein>
    <recommendedName>
        <fullName evidence="4">DUF1127 domain-containing protein</fullName>
    </recommendedName>
</protein>
<comment type="caution">
    <text evidence="2">The sequence shown here is derived from an EMBL/GenBank/DDBJ whole genome shotgun (WGS) entry which is preliminary data.</text>
</comment>
<dbReference type="EMBL" id="WHSC02000001">
    <property type="protein sequence ID" value="MDO6119818.1"/>
    <property type="molecule type" value="Genomic_DNA"/>
</dbReference>
<evidence type="ECO:0000256" key="1">
    <source>
        <dbReference type="SAM" id="MobiDB-lite"/>
    </source>
</evidence>
<evidence type="ECO:0000313" key="2">
    <source>
        <dbReference type="EMBL" id="MDO6119818.1"/>
    </source>
</evidence>
<evidence type="ECO:0008006" key="4">
    <source>
        <dbReference type="Google" id="ProtNLM"/>
    </source>
</evidence>
<gene>
    <name evidence="2" type="ORF">GB928_001340</name>
</gene>
<reference evidence="2" key="1">
    <citation type="submission" date="2022-04" db="EMBL/GenBank/DDBJ databases">
        <title>Shinella lacus sp. nov., a novel member of the genus Shinella from water.</title>
        <authorList>
            <person name="Deng Y."/>
        </authorList>
    </citation>
    <scope>NUCLEOTIDE SEQUENCE</scope>
    <source>
        <strain evidence="2">JCM 31239</strain>
    </source>
</reference>